<protein>
    <submittedName>
        <fullName evidence="2">Uncharacterized protein</fullName>
    </submittedName>
</protein>
<proteinExistence type="predicted"/>
<evidence type="ECO:0000313" key="2">
    <source>
        <dbReference type="EMBL" id="TWW09541.1"/>
    </source>
</evidence>
<evidence type="ECO:0000313" key="3">
    <source>
        <dbReference type="Proteomes" id="UP000321083"/>
    </source>
</evidence>
<reference evidence="2 3" key="2">
    <citation type="submission" date="2019-08" db="EMBL/GenBank/DDBJ databases">
        <authorList>
            <person name="Henke P."/>
        </authorList>
    </citation>
    <scope>NUCLEOTIDE SEQUENCE [LARGE SCALE GENOMIC DNA]</scope>
    <source>
        <strain evidence="2">Phe10_nw2017</strain>
    </source>
</reference>
<sequence>ILLLISEIVLKISFASSNLDFTVKSAFTSDISCLVNSFVSVLLLQLIKKKKASALAVFIIDFVIVVFLVTISLLQK</sequence>
<dbReference type="EMBL" id="SRHE01000245">
    <property type="protein sequence ID" value="TWW09541.1"/>
    <property type="molecule type" value="Genomic_DNA"/>
</dbReference>
<keyword evidence="1" id="KW-1133">Transmembrane helix</keyword>
<dbReference type="AlphaFoldDB" id="A0A5C6M967"/>
<name>A0A5C6M967_9PLAN</name>
<organism evidence="2 3">
    <name type="scientific">Planctomyces bekefii</name>
    <dbReference type="NCBI Taxonomy" id="1653850"/>
    <lineage>
        <taxon>Bacteria</taxon>
        <taxon>Pseudomonadati</taxon>
        <taxon>Planctomycetota</taxon>
        <taxon>Planctomycetia</taxon>
        <taxon>Planctomycetales</taxon>
        <taxon>Planctomycetaceae</taxon>
        <taxon>Planctomyces</taxon>
    </lineage>
</organism>
<feature type="non-terminal residue" evidence="2">
    <location>
        <position position="1"/>
    </location>
</feature>
<dbReference type="Proteomes" id="UP000321083">
    <property type="component" value="Unassembled WGS sequence"/>
</dbReference>
<evidence type="ECO:0000256" key="1">
    <source>
        <dbReference type="SAM" id="Phobius"/>
    </source>
</evidence>
<keyword evidence="1" id="KW-0472">Membrane</keyword>
<comment type="caution">
    <text evidence="2">The sequence shown here is derived from an EMBL/GenBank/DDBJ whole genome shotgun (WGS) entry which is preliminary data.</text>
</comment>
<reference evidence="2 3" key="1">
    <citation type="submission" date="2019-08" db="EMBL/GenBank/DDBJ databases">
        <title>100 year-old enigma solved: identification of Planctomyces bekefii, the type genus and species of the phylum Planctomycetes.</title>
        <authorList>
            <person name="Svetlana D.N."/>
            <person name="Overmann J."/>
        </authorList>
    </citation>
    <scope>NUCLEOTIDE SEQUENCE [LARGE SCALE GENOMIC DNA]</scope>
    <source>
        <strain evidence="2">Phe10_nw2017</strain>
    </source>
</reference>
<feature type="transmembrane region" description="Helical" evidence="1">
    <location>
        <begin position="54"/>
        <end position="74"/>
    </location>
</feature>
<gene>
    <name evidence="2" type="ORF">E3A20_13310</name>
</gene>
<accession>A0A5C6M967</accession>
<keyword evidence="1" id="KW-0812">Transmembrane</keyword>
<keyword evidence="3" id="KW-1185">Reference proteome</keyword>